<dbReference type="EC" id="1.1.5.4" evidence="9"/>
<evidence type="ECO:0000256" key="6">
    <source>
        <dbReference type="ARBA" id="ARBA00022630"/>
    </source>
</evidence>
<evidence type="ECO:0000256" key="4">
    <source>
        <dbReference type="ARBA" id="ARBA00006389"/>
    </source>
</evidence>
<comment type="similarity">
    <text evidence="4 9">Belongs to the MQO family.</text>
</comment>
<dbReference type="EMBL" id="JAHCQH010000003">
    <property type="protein sequence ID" value="MBS9475504.1"/>
    <property type="molecule type" value="Genomic_DNA"/>
</dbReference>
<comment type="pathway">
    <text evidence="3 9">Carbohydrate metabolism; tricarboxylic acid cycle; oxaloacetate from (S)-malate (quinone route): step 1/1.</text>
</comment>
<dbReference type="NCBIfam" id="NF003611">
    <property type="entry name" value="PRK05257.3-2"/>
    <property type="match status" value="1"/>
</dbReference>
<gene>
    <name evidence="9 10" type="primary">mqo</name>
    <name evidence="10" type="ORF">KIP89_00075</name>
</gene>
<dbReference type="NCBIfam" id="TIGR01320">
    <property type="entry name" value="mal_quin_oxido"/>
    <property type="match status" value="1"/>
</dbReference>
<dbReference type="SUPFAM" id="SSF51905">
    <property type="entry name" value="FAD/NAD(P)-binding domain"/>
    <property type="match status" value="1"/>
</dbReference>
<keyword evidence="5 9" id="KW-0816">Tricarboxylic acid cycle</keyword>
<sequence length="509" mass="54575">MMPIPTTDTPDIVLIGAGIMSATLGTVLKELDPALSVVMFETLDDCGQESSKAWNNAGTGHAANCELNYTPQRADGSVDISKALEVNTEFDISRQLWAHLVRKSAIPDPRAFIHPCPHMSFVWGAENVAFLRARFNEMSAHHCYHGMEYSEDPAQIAQWAPLIIEGRAPKGQASGEPIAATRIITGTDVDYGSLTHLLVAQLTAQSGFEVHYNRQVVGLEREADGRWRVTVADTYDGTRMSVSAKFVFIGAGGASIDLLQMSGIPEGKGYGGFPVSGIWLRCDVEAVSARHEAKVYGKAASGSPPMSVPHLDTRIIGGKKSLLFGPYAGFSPKFLKHGSMTDLAESITPSNLLPILDVAKNNMALTEYLISQVLQSSAHQFGTLRQFYPQAARADWVEAVAGQRVQVIKPNKGPGLEGLGGALEFGTELIPAADKSLVALLGASPGASTAAFIAMEVLQSCFADKLTPDGWLPALKAMIPTYGIDLKVDADACRRARTETAPVLKIENI</sequence>
<dbReference type="NCBIfam" id="NF009875">
    <property type="entry name" value="PRK13339.1"/>
    <property type="match status" value="1"/>
</dbReference>
<keyword evidence="7 9" id="KW-0274">FAD</keyword>
<protein>
    <recommendedName>
        <fullName evidence="9">Probable malate:quinone oxidoreductase</fullName>
        <ecNumber evidence="9">1.1.5.4</ecNumber>
    </recommendedName>
    <alternativeName>
        <fullName evidence="9">MQO</fullName>
    </alternativeName>
    <alternativeName>
        <fullName evidence="9">Malate dehydrogenase [quinone]</fullName>
    </alternativeName>
</protein>
<comment type="caution">
    <text evidence="10">The sequence shown here is derived from an EMBL/GenBank/DDBJ whole genome shotgun (WGS) entry which is preliminary data.</text>
</comment>
<evidence type="ECO:0000256" key="3">
    <source>
        <dbReference type="ARBA" id="ARBA00005012"/>
    </source>
</evidence>
<evidence type="ECO:0000256" key="7">
    <source>
        <dbReference type="ARBA" id="ARBA00022827"/>
    </source>
</evidence>
<dbReference type="GO" id="GO:0008924">
    <property type="term" value="F:L-malate dehydrogenase (quinone) activity"/>
    <property type="evidence" value="ECO:0007669"/>
    <property type="project" value="UniProtKB-EC"/>
</dbReference>
<dbReference type="Proteomes" id="UP001166585">
    <property type="component" value="Unassembled WGS sequence"/>
</dbReference>
<evidence type="ECO:0000256" key="1">
    <source>
        <dbReference type="ARBA" id="ARBA00001139"/>
    </source>
</evidence>
<evidence type="ECO:0000313" key="10">
    <source>
        <dbReference type="EMBL" id="MBS9475504.1"/>
    </source>
</evidence>
<dbReference type="PANTHER" id="PTHR43104">
    <property type="entry name" value="L-2-HYDROXYGLUTARATE DEHYDROGENASE, MITOCHONDRIAL"/>
    <property type="match status" value="1"/>
</dbReference>
<dbReference type="NCBIfam" id="NF003608">
    <property type="entry name" value="PRK05257.2-4"/>
    <property type="match status" value="1"/>
</dbReference>
<dbReference type="InterPro" id="IPR006231">
    <property type="entry name" value="MQO"/>
</dbReference>
<keyword evidence="8 9" id="KW-0560">Oxidoreductase</keyword>
<dbReference type="Gene3D" id="3.30.9.10">
    <property type="entry name" value="D-Amino Acid Oxidase, subunit A, domain 2"/>
    <property type="match status" value="1"/>
</dbReference>
<evidence type="ECO:0000256" key="8">
    <source>
        <dbReference type="ARBA" id="ARBA00023002"/>
    </source>
</evidence>
<dbReference type="PANTHER" id="PTHR43104:SF2">
    <property type="entry name" value="L-2-HYDROXYGLUTARATE DEHYDROGENASE, MITOCHONDRIAL"/>
    <property type="match status" value="1"/>
</dbReference>
<name>A0ABS5R1D6_9HYPH</name>
<keyword evidence="11" id="KW-1185">Reference proteome</keyword>
<comment type="catalytic activity">
    <reaction evidence="1 9">
        <text>(S)-malate + a quinone = a quinol + oxaloacetate</text>
        <dbReference type="Rhea" id="RHEA:46012"/>
        <dbReference type="ChEBI" id="CHEBI:15589"/>
        <dbReference type="ChEBI" id="CHEBI:16452"/>
        <dbReference type="ChEBI" id="CHEBI:24646"/>
        <dbReference type="ChEBI" id="CHEBI:132124"/>
        <dbReference type="EC" id="1.1.5.4"/>
    </reaction>
</comment>
<dbReference type="HAMAP" id="MF_00212">
    <property type="entry name" value="MQO"/>
    <property type="match status" value="1"/>
</dbReference>
<proteinExistence type="inferred from homology"/>
<comment type="cofactor">
    <cofactor evidence="2 9">
        <name>FAD</name>
        <dbReference type="ChEBI" id="CHEBI:57692"/>
    </cofactor>
</comment>
<dbReference type="Pfam" id="PF06039">
    <property type="entry name" value="Mqo"/>
    <property type="match status" value="1"/>
</dbReference>
<evidence type="ECO:0000256" key="5">
    <source>
        <dbReference type="ARBA" id="ARBA00022532"/>
    </source>
</evidence>
<reference evidence="10" key="1">
    <citation type="submission" date="2021-05" db="EMBL/GenBank/DDBJ databases">
        <authorList>
            <person name="Sun Q."/>
            <person name="Inoue M."/>
        </authorList>
    </citation>
    <scope>NUCLEOTIDE SEQUENCE</scope>
    <source>
        <strain evidence="10">VKM B-3255</strain>
    </source>
</reference>
<evidence type="ECO:0000313" key="11">
    <source>
        <dbReference type="Proteomes" id="UP001166585"/>
    </source>
</evidence>
<organism evidence="10 11">
    <name type="scientific">Ancylobacter radicis</name>
    <dbReference type="NCBI Taxonomy" id="2836179"/>
    <lineage>
        <taxon>Bacteria</taxon>
        <taxon>Pseudomonadati</taxon>
        <taxon>Pseudomonadota</taxon>
        <taxon>Alphaproteobacteria</taxon>
        <taxon>Hyphomicrobiales</taxon>
        <taxon>Xanthobacteraceae</taxon>
        <taxon>Ancylobacter</taxon>
    </lineage>
</organism>
<accession>A0ABS5R1D6</accession>
<dbReference type="InterPro" id="IPR036188">
    <property type="entry name" value="FAD/NAD-bd_sf"/>
</dbReference>
<dbReference type="NCBIfam" id="NF003606">
    <property type="entry name" value="PRK05257.2-1"/>
    <property type="match status" value="1"/>
</dbReference>
<keyword evidence="6 9" id="KW-0285">Flavoprotein</keyword>
<evidence type="ECO:0000256" key="2">
    <source>
        <dbReference type="ARBA" id="ARBA00001974"/>
    </source>
</evidence>
<evidence type="ECO:0000256" key="9">
    <source>
        <dbReference type="HAMAP-Rule" id="MF_00212"/>
    </source>
</evidence>
<dbReference type="Gene3D" id="3.50.50.60">
    <property type="entry name" value="FAD/NAD(P)-binding domain"/>
    <property type="match status" value="1"/>
</dbReference>
<dbReference type="NCBIfam" id="NF003603">
    <property type="entry name" value="PRK05257.1-1"/>
    <property type="match status" value="1"/>
</dbReference>